<dbReference type="InterPro" id="IPR009852">
    <property type="entry name" value="CENPJ_C_dom"/>
</dbReference>
<evidence type="ECO:0000256" key="2">
    <source>
        <dbReference type="SAM" id="MobiDB-lite"/>
    </source>
</evidence>
<feature type="coiled-coil region" evidence="1">
    <location>
        <begin position="303"/>
        <end position="337"/>
    </location>
</feature>
<evidence type="ECO:0000313" key="5">
    <source>
        <dbReference type="Proteomes" id="UP001212152"/>
    </source>
</evidence>
<feature type="compositionally biased region" description="Basic and acidic residues" evidence="2">
    <location>
        <begin position="423"/>
        <end position="444"/>
    </location>
</feature>
<feature type="coiled-coil region" evidence="1">
    <location>
        <begin position="243"/>
        <end position="270"/>
    </location>
</feature>
<dbReference type="InterPro" id="IPR047002">
    <property type="entry name" value="Tcp10_C_sf"/>
</dbReference>
<reference evidence="4" key="1">
    <citation type="submission" date="2020-05" db="EMBL/GenBank/DDBJ databases">
        <title>Phylogenomic resolution of chytrid fungi.</title>
        <authorList>
            <person name="Stajich J.E."/>
            <person name="Amses K."/>
            <person name="Simmons R."/>
            <person name="Seto K."/>
            <person name="Myers J."/>
            <person name="Bonds A."/>
            <person name="Quandt C.A."/>
            <person name="Barry K."/>
            <person name="Liu P."/>
            <person name="Grigoriev I."/>
            <person name="Longcore J.E."/>
            <person name="James T.Y."/>
        </authorList>
    </citation>
    <scope>NUCLEOTIDE SEQUENCE</scope>
    <source>
        <strain evidence="4">JEL0379</strain>
    </source>
</reference>
<comment type="caution">
    <text evidence="4">The sequence shown here is derived from an EMBL/GenBank/DDBJ whole genome shotgun (WGS) entry which is preliminary data.</text>
</comment>
<gene>
    <name evidence="4" type="ORF">HDU87_005618</name>
</gene>
<dbReference type="Pfam" id="PF07202">
    <property type="entry name" value="Tcp10_C"/>
    <property type="match status" value="1"/>
</dbReference>
<dbReference type="AlphaFoldDB" id="A0AAD5XKZ3"/>
<feature type="region of interest" description="Disordered" evidence="2">
    <location>
        <begin position="401"/>
        <end position="481"/>
    </location>
</feature>
<keyword evidence="5" id="KW-1185">Reference proteome</keyword>
<organism evidence="4 5">
    <name type="scientific">Geranomyces variabilis</name>
    <dbReference type="NCBI Taxonomy" id="109894"/>
    <lineage>
        <taxon>Eukaryota</taxon>
        <taxon>Fungi</taxon>
        <taxon>Fungi incertae sedis</taxon>
        <taxon>Chytridiomycota</taxon>
        <taxon>Chytridiomycota incertae sedis</taxon>
        <taxon>Chytridiomycetes</taxon>
        <taxon>Spizellomycetales</taxon>
        <taxon>Powellomycetaceae</taxon>
        <taxon>Geranomyces</taxon>
    </lineage>
</organism>
<accession>A0AAD5XKZ3</accession>
<evidence type="ECO:0000259" key="3">
    <source>
        <dbReference type="Pfam" id="PF07202"/>
    </source>
</evidence>
<name>A0AAD5XKZ3_9FUNG</name>
<sequence length="625" mass="69529">MIAIMKESTIPGAIRIGLNAGKLNLEGELTDIAQRHLRAWEEAEAAQHARLESFERLEAEVAVETTENMHHSDSAEEANGDLLQQLAALRAEVVAARDEATLQSTRCEEELNRRKLVEMELQSCKAKIHTYKQQSDEDAGLLEGHYEEKVSALETDLEAERKALADLSARFANELHRRQTVEQELNELKALNAKKEPPIDEMYYKRQIADLHADVGILQQDLVAMTARCKAEEAKALLAILPNRTERSEVQRLREKIEQLELEKAQTAKRNDANTSRVQAMLATEKLKNHDLACDVKFLELSRSKAGEEIENYKTKLARLETRLLAVENAHRSARQVSDTTADEDLPSGAQTMIAKASRVRVSADEIWRPDSPTATDAVLENGRTAFKPAIAKTKVIVRKQASTPNCKPHSSPRQSSEIPANCRDKAAAPQHTDKAAKSNHAEGRPSGASRTNPGSAGIHITKSPTGPRPPILHRDNSRSKLSTADRVLTEKLDKVARELDLHAPIKEVVDQRGKIARVYEHSEIFSLSGYPNGAIKIEYHAHLPHTKKVVMSNGDVHTFSADGIECITHQADGRKETRHPHGEIVTEFCNGQKETEWPDGRLEIVYPNGLKEVKAVKGDGPLYM</sequence>
<evidence type="ECO:0000256" key="1">
    <source>
        <dbReference type="SAM" id="Coils"/>
    </source>
</evidence>
<keyword evidence="1" id="KW-0175">Coiled coil</keyword>
<protein>
    <recommendedName>
        <fullName evidence="3">Centromere protein J C-terminal domain-containing protein</fullName>
    </recommendedName>
</protein>
<proteinExistence type="predicted"/>
<dbReference type="Proteomes" id="UP001212152">
    <property type="component" value="Unassembled WGS sequence"/>
</dbReference>
<evidence type="ECO:0000313" key="4">
    <source>
        <dbReference type="EMBL" id="KAJ3175954.1"/>
    </source>
</evidence>
<feature type="coiled-coil region" evidence="1">
    <location>
        <begin position="150"/>
        <end position="191"/>
    </location>
</feature>
<feature type="domain" description="Centromere protein J C-terminal" evidence="3">
    <location>
        <begin position="564"/>
        <end position="596"/>
    </location>
</feature>
<dbReference type="Gene3D" id="2.60.450.20">
    <property type="match status" value="1"/>
</dbReference>
<feature type="coiled-coil region" evidence="1">
    <location>
        <begin position="72"/>
        <end position="99"/>
    </location>
</feature>
<dbReference type="EMBL" id="JADGJQ010000046">
    <property type="protein sequence ID" value="KAJ3175954.1"/>
    <property type="molecule type" value="Genomic_DNA"/>
</dbReference>